<dbReference type="EMBL" id="JBHSBN010000004">
    <property type="protein sequence ID" value="MFC4105838.1"/>
    <property type="molecule type" value="Genomic_DNA"/>
</dbReference>
<evidence type="ECO:0000313" key="2">
    <source>
        <dbReference type="EMBL" id="MFC4105838.1"/>
    </source>
</evidence>
<organism evidence="2 3">
    <name type="scientific">Micromonospora zhanjiangensis</name>
    <dbReference type="NCBI Taxonomy" id="1522057"/>
    <lineage>
        <taxon>Bacteria</taxon>
        <taxon>Bacillati</taxon>
        <taxon>Actinomycetota</taxon>
        <taxon>Actinomycetes</taxon>
        <taxon>Micromonosporales</taxon>
        <taxon>Micromonosporaceae</taxon>
        <taxon>Micromonospora</taxon>
    </lineage>
</organism>
<evidence type="ECO:0000259" key="1">
    <source>
        <dbReference type="Pfam" id="PF14024"/>
    </source>
</evidence>
<reference evidence="3" key="1">
    <citation type="journal article" date="2019" name="Int. J. Syst. Evol. Microbiol.">
        <title>The Global Catalogue of Microorganisms (GCM) 10K type strain sequencing project: providing services to taxonomists for standard genome sequencing and annotation.</title>
        <authorList>
            <consortium name="The Broad Institute Genomics Platform"/>
            <consortium name="The Broad Institute Genome Sequencing Center for Infectious Disease"/>
            <person name="Wu L."/>
            <person name="Ma J."/>
        </authorList>
    </citation>
    <scope>NUCLEOTIDE SEQUENCE [LARGE SCALE GENOMIC DNA]</scope>
    <source>
        <strain evidence="3">2902at01</strain>
    </source>
</reference>
<dbReference type="Pfam" id="PF14024">
    <property type="entry name" value="DUF4240"/>
    <property type="match status" value="1"/>
</dbReference>
<protein>
    <submittedName>
        <fullName evidence="2">DUF4240 domain-containing protein</fullName>
    </submittedName>
</protein>
<comment type="caution">
    <text evidence="2">The sequence shown here is derived from an EMBL/GenBank/DDBJ whole genome shotgun (WGS) entry which is preliminary data.</text>
</comment>
<dbReference type="RefSeq" id="WP_377543154.1">
    <property type="nucleotide sequence ID" value="NZ_JBHSBN010000004.1"/>
</dbReference>
<name>A0ABV8KIJ1_9ACTN</name>
<accession>A0ABV8KIJ1</accession>
<evidence type="ECO:0000313" key="3">
    <source>
        <dbReference type="Proteomes" id="UP001595868"/>
    </source>
</evidence>
<gene>
    <name evidence="2" type="ORF">ACFOX0_07805</name>
</gene>
<feature type="domain" description="DUF4240" evidence="1">
    <location>
        <begin position="1"/>
        <end position="137"/>
    </location>
</feature>
<dbReference type="Proteomes" id="UP001595868">
    <property type="component" value="Unassembled WGS sequence"/>
</dbReference>
<dbReference type="InterPro" id="IPR025334">
    <property type="entry name" value="DUF4240"/>
</dbReference>
<proteinExistence type="predicted"/>
<keyword evidence="3" id="KW-1185">Reference proteome</keyword>
<sequence>MNSEEFWALVESARAGIDDRPDDGGEAIAEALTERLVATSPTDILDFEERFDRLQDALYRWDVWAAAYLISGGCSDDSFMDFRAGVIALGRDWYERVLASPDSLADHPAVRQAAVDGADEAIFAELVNYAAGDAYQRLTGGDDDAFDEALRAREGAVADADSGDVDMGEDFDFDNDDEMRRRLPRLADLFLDHVID</sequence>